<dbReference type="AlphaFoldDB" id="A0A133UHD7"/>
<dbReference type="CDD" id="cd00093">
    <property type="entry name" value="HTH_XRE"/>
    <property type="match status" value="1"/>
</dbReference>
<dbReference type="InterPro" id="IPR001387">
    <property type="entry name" value="Cro/C1-type_HTH"/>
</dbReference>
<evidence type="ECO:0000313" key="2">
    <source>
        <dbReference type="Proteomes" id="UP000070657"/>
    </source>
</evidence>
<dbReference type="Pfam" id="PF13384">
    <property type="entry name" value="HTH_23"/>
    <property type="match status" value="1"/>
</dbReference>
<protein>
    <submittedName>
        <fullName evidence="1">Uncharacterized protein</fullName>
    </submittedName>
</protein>
<sequence length="135" mass="15594">MTLGLLRDSIILKLSRLGWKQKEIADKVGLSRSRVAEIVGNFDIEEIDNAYEEGRSIEKIAEKMQISVSQVSRIVDNFKNRIRSEIENDGDEQNRISQIINNFSVKEIDNAFNRCLRFDVDNPCFNRVLPPTRHT</sequence>
<organism evidence="1 2">
    <name type="scientific">candidate division MSBL1 archaeon SCGC-AAA259E22</name>
    <dbReference type="NCBI Taxonomy" id="1698265"/>
    <lineage>
        <taxon>Archaea</taxon>
        <taxon>Methanobacteriati</taxon>
        <taxon>Methanobacteriota</taxon>
        <taxon>candidate division MSBL1</taxon>
    </lineage>
</organism>
<gene>
    <name evidence="1" type="ORF">AKJ66_01515</name>
</gene>
<reference evidence="1 2" key="1">
    <citation type="journal article" date="2016" name="Sci. Rep.">
        <title>Metabolic traits of an uncultured archaeal lineage -MSBL1- from brine pools of the Red Sea.</title>
        <authorList>
            <person name="Mwirichia R."/>
            <person name="Alam I."/>
            <person name="Rashid M."/>
            <person name="Vinu M."/>
            <person name="Ba-Alawi W."/>
            <person name="Anthony Kamau A."/>
            <person name="Kamanda Ngugi D."/>
            <person name="Goker M."/>
            <person name="Klenk H.P."/>
            <person name="Bajic V."/>
            <person name="Stingl U."/>
        </authorList>
    </citation>
    <scope>NUCLEOTIDE SEQUENCE [LARGE SCALE GENOMIC DNA]</scope>
    <source>
        <strain evidence="1">SCGC-AAA259E22</strain>
    </source>
</reference>
<dbReference type="EMBL" id="LHXP01000012">
    <property type="protein sequence ID" value="KXA93662.1"/>
    <property type="molecule type" value="Genomic_DNA"/>
</dbReference>
<proteinExistence type="predicted"/>
<accession>A0A133UHD7</accession>
<keyword evidence="2" id="KW-1185">Reference proteome</keyword>
<comment type="caution">
    <text evidence="1">The sequence shown here is derived from an EMBL/GenBank/DDBJ whole genome shotgun (WGS) entry which is preliminary data.</text>
</comment>
<dbReference type="Gene3D" id="1.10.10.60">
    <property type="entry name" value="Homeodomain-like"/>
    <property type="match status" value="1"/>
</dbReference>
<name>A0A133UHD7_9EURY</name>
<evidence type="ECO:0000313" key="1">
    <source>
        <dbReference type="EMBL" id="KXA93662.1"/>
    </source>
</evidence>
<dbReference type="Proteomes" id="UP000070657">
    <property type="component" value="Unassembled WGS sequence"/>
</dbReference>